<dbReference type="InterPro" id="IPR000330">
    <property type="entry name" value="SNF2_N"/>
</dbReference>
<sequence length="983" mass="108729">MNGVVTRVLHAIWAESRLALWAEDSTLPLTTHSRADVRDHPFALPASAVPKLAPPKVTAYKAAEPAVPVRSAVLLLPSSGRGPAPSPELGVDVTVRNPRVARWRVPIMPYAPGELDAIPGPSVRYFGIVGDFARDLVRRGRILPWLTEDEARWRPVLTGVDAARFRELAVAMPPVCRAVQEEGRSSEVLLGALTELVDQVARRAFPDKLIGAYRPGRKSALADRWLLALTDPEPRLDEVDEAEAAGLRTALAAWFEAARGLGGPVRVDFRLVEPGADDKWRVEFGLRSAEDPDVRIAAEDVWAGAEFAATPEPQKTLAGGLRRAVRLYPDLDWALRVPHPARLSMDTRGAFAFLRHAAPLLEAAGYGVRLPSWAGRTRLGLKMTTRSRPGPPNLGLREVVDFRMDLAVGDQVIDEAELAELARLKVPLVRVRGEWVELDDRQLKAALRAVEERRVTELTVGDVIREVVLGGADELPLVEVDADGLLGDLLSGETERRLRPVPTPATLDGALRPYQERGLAWLGFLSGLGLGGILADDMGLGKTITTLALLLAEREDAQPAATLLVCPMSLINNWQKEAARFAPSLRLYIHHGGARRRDEELAATIGAADLVITTYGTALRDLPALARQGWERVVCDEAQAIKNSAARQAQAVRQIRARTKLALTGTPVENHLAELWSIMEFCNPGLLGPARAFRTRYQEPIELRRDENAMRALRRATGPFVLRRLKTDKTIISDLPDKQEMKVWCTLTPEQARLYQAVVAEMMGRIENSDGIERRGNVLATMTRLKQVCNHPAHLLKDGSRLDGRSGKLARLEELAEEIIEEGDKALVFTQYAEFGTMLQPYLEARLDRPVLWLHGGLSKRRRDELVERFQGDDEPMIFLLSLKAAGVGLNLTAANHVIHVDRWWNPAVENQATDRAFRIGQTRNVQVRKFICVGTLEERVDEMIERKLALADSVVGGGEDWLADLSADQLRELFRLSPEAVR</sequence>
<dbReference type="InterPro" id="IPR014001">
    <property type="entry name" value="Helicase_ATP-bd"/>
</dbReference>
<evidence type="ECO:0000313" key="5">
    <source>
        <dbReference type="Proteomes" id="UP000331127"/>
    </source>
</evidence>
<evidence type="ECO:0000313" key="4">
    <source>
        <dbReference type="EMBL" id="GES11052.1"/>
    </source>
</evidence>
<dbReference type="GO" id="GO:0016787">
    <property type="term" value="F:hydrolase activity"/>
    <property type="evidence" value="ECO:0007669"/>
    <property type="project" value="UniProtKB-KW"/>
</dbReference>
<dbReference type="InterPro" id="IPR049730">
    <property type="entry name" value="SNF2/RAD54-like_C"/>
</dbReference>
<dbReference type="PROSITE" id="PS51192">
    <property type="entry name" value="HELICASE_ATP_BIND_1"/>
    <property type="match status" value="1"/>
</dbReference>
<dbReference type="InterPro" id="IPR022138">
    <property type="entry name" value="DUF3670"/>
</dbReference>
<dbReference type="Proteomes" id="UP000331127">
    <property type="component" value="Unassembled WGS sequence"/>
</dbReference>
<dbReference type="Pfam" id="PF00176">
    <property type="entry name" value="SNF2-rel_dom"/>
    <property type="match status" value="1"/>
</dbReference>
<dbReference type="Gene3D" id="3.40.50.10810">
    <property type="entry name" value="Tandem AAA-ATPase domain"/>
    <property type="match status" value="1"/>
</dbReference>
<keyword evidence="4" id="KW-0347">Helicase</keyword>
<dbReference type="Pfam" id="PF12419">
    <property type="entry name" value="DUF3670"/>
    <property type="match status" value="1"/>
</dbReference>
<dbReference type="SUPFAM" id="SSF52540">
    <property type="entry name" value="P-loop containing nucleoside triphosphate hydrolases"/>
    <property type="match status" value="2"/>
</dbReference>
<dbReference type="InterPro" id="IPR038718">
    <property type="entry name" value="SNF2-like_sf"/>
</dbReference>
<dbReference type="InterPro" id="IPR001650">
    <property type="entry name" value="Helicase_C-like"/>
</dbReference>
<feature type="domain" description="Helicase C-terminal" evidence="3">
    <location>
        <begin position="811"/>
        <end position="967"/>
    </location>
</feature>
<dbReference type="InterPro" id="IPR027417">
    <property type="entry name" value="P-loop_NTPase"/>
</dbReference>
<proteinExistence type="predicted"/>
<dbReference type="EMBL" id="BLAE01000026">
    <property type="protein sequence ID" value="GES11052.1"/>
    <property type="molecule type" value="Genomic_DNA"/>
</dbReference>
<comment type="caution">
    <text evidence="4">The sequence shown here is derived from an EMBL/GenBank/DDBJ whole genome shotgun (WGS) entry which is preliminary data.</text>
</comment>
<accession>A0A5M3WSB4</accession>
<dbReference type="Gene3D" id="3.40.50.300">
    <property type="entry name" value="P-loop containing nucleotide triphosphate hydrolases"/>
    <property type="match status" value="1"/>
</dbReference>
<keyword evidence="4" id="KW-0547">Nucleotide-binding</keyword>
<keyword evidence="1" id="KW-0378">Hydrolase</keyword>
<dbReference type="CDD" id="cd18793">
    <property type="entry name" value="SF2_C_SNF"/>
    <property type="match status" value="1"/>
</dbReference>
<dbReference type="PROSITE" id="PS51194">
    <property type="entry name" value="HELICASE_CTER"/>
    <property type="match status" value="1"/>
</dbReference>
<dbReference type="SMART" id="SM00490">
    <property type="entry name" value="HELICc"/>
    <property type="match status" value="1"/>
</dbReference>
<evidence type="ECO:0000259" key="2">
    <source>
        <dbReference type="PROSITE" id="PS51192"/>
    </source>
</evidence>
<evidence type="ECO:0000259" key="3">
    <source>
        <dbReference type="PROSITE" id="PS51194"/>
    </source>
</evidence>
<dbReference type="AlphaFoldDB" id="A0A5M3WSB4"/>
<dbReference type="Pfam" id="PF00271">
    <property type="entry name" value="Helicase_C"/>
    <property type="match status" value="1"/>
</dbReference>
<dbReference type="GO" id="GO:0004386">
    <property type="term" value="F:helicase activity"/>
    <property type="evidence" value="ECO:0007669"/>
    <property type="project" value="UniProtKB-KW"/>
</dbReference>
<name>A0A5M3WSB4_9ACTN</name>
<keyword evidence="5" id="KW-1185">Reference proteome</keyword>
<reference evidence="4 5" key="1">
    <citation type="submission" date="2019-10" db="EMBL/GenBank/DDBJ databases">
        <title>Whole genome shotgun sequence of Acrocarpospora macrocephala NBRC 16266.</title>
        <authorList>
            <person name="Ichikawa N."/>
            <person name="Kimura A."/>
            <person name="Kitahashi Y."/>
            <person name="Komaki H."/>
            <person name="Oguchi A."/>
        </authorList>
    </citation>
    <scope>NUCLEOTIDE SEQUENCE [LARGE SCALE GENOMIC DNA]</scope>
    <source>
        <strain evidence="4 5">NBRC 16266</strain>
    </source>
</reference>
<organism evidence="4 5">
    <name type="scientific">Acrocarpospora macrocephala</name>
    <dbReference type="NCBI Taxonomy" id="150177"/>
    <lineage>
        <taxon>Bacteria</taxon>
        <taxon>Bacillati</taxon>
        <taxon>Actinomycetota</taxon>
        <taxon>Actinomycetes</taxon>
        <taxon>Streptosporangiales</taxon>
        <taxon>Streptosporangiaceae</taxon>
        <taxon>Acrocarpospora</taxon>
    </lineage>
</organism>
<keyword evidence="4" id="KW-0067">ATP-binding</keyword>
<dbReference type="SMART" id="SM00487">
    <property type="entry name" value="DEXDc"/>
    <property type="match status" value="1"/>
</dbReference>
<gene>
    <name evidence="4" type="primary">helZ</name>
    <name evidence="4" type="ORF">Amac_046490</name>
</gene>
<dbReference type="FunFam" id="3.40.50.300:FF:000533">
    <property type="entry name" value="Helicase, Snf2 family"/>
    <property type="match status" value="1"/>
</dbReference>
<dbReference type="PANTHER" id="PTHR10799">
    <property type="entry name" value="SNF2/RAD54 HELICASE FAMILY"/>
    <property type="match status" value="1"/>
</dbReference>
<protein>
    <submittedName>
        <fullName evidence="4">Helicase HelZ</fullName>
    </submittedName>
</protein>
<dbReference type="GO" id="GO:0005524">
    <property type="term" value="F:ATP binding"/>
    <property type="evidence" value="ECO:0007669"/>
    <property type="project" value="InterPro"/>
</dbReference>
<feature type="domain" description="Helicase ATP-binding" evidence="2">
    <location>
        <begin position="523"/>
        <end position="685"/>
    </location>
</feature>
<evidence type="ECO:0000256" key="1">
    <source>
        <dbReference type="ARBA" id="ARBA00022801"/>
    </source>
</evidence>